<sequence>MNKKILVIIPAYNEENNLEGLIKSIKSLGNPNLEFIVINDCSSDRTAFVCKSLDIPVVNLPCNLGIGGAVQTGYKYAYHHHFDIAIQVDGDGQHKPQYIEDIIQPLLEDNADLVIGSRYIKKEGFQSTFLRRVGISYFSKLLLFLTGQLITDPTSGFRACNRKVIELFAKRYPVDYPEPESIMYLKRNSLRVFEIPVTMEHRANGVSSITSLKSVYYMIKVSAAILIDKFRKELV</sequence>
<proteinExistence type="inferred from homology"/>
<dbReference type="KEGG" id="pka:PQ456_19525"/>
<keyword evidence="6" id="KW-1185">Reference proteome</keyword>
<evidence type="ECO:0000259" key="4">
    <source>
        <dbReference type="Pfam" id="PF00535"/>
    </source>
</evidence>
<dbReference type="SUPFAM" id="SSF53448">
    <property type="entry name" value="Nucleotide-diphospho-sugar transferases"/>
    <property type="match status" value="1"/>
</dbReference>
<keyword evidence="3" id="KW-0808">Transferase</keyword>
<evidence type="ECO:0000313" key="5">
    <source>
        <dbReference type="EMBL" id="WCT58211.1"/>
    </source>
</evidence>
<name>A0AAX3M7R8_9BACL</name>
<dbReference type="EMBL" id="CP117416">
    <property type="protein sequence ID" value="WCT58211.1"/>
    <property type="molecule type" value="Genomic_DNA"/>
</dbReference>
<dbReference type="CDD" id="cd04179">
    <property type="entry name" value="DPM_DPG-synthase_like"/>
    <property type="match status" value="1"/>
</dbReference>
<dbReference type="PANTHER" id="PTHR43398">
    <property type="entry name" value="DOLICHOL-PHOSPHATE MANNOSYLTRANSFERASE SUBUNIT 1"/>
    <property type="match status" value="1"/>
</dbReference>
<evidence type="ECO:0000256" key="1">
    <source>
        <dbReference type="ARBA" id="ARBA00006739"/>
    </source>
</evidence>
<keyword evidence="2" id="KW-0328">Glycosyltransferase</keyword>
<evidence type="ECO:0000313" key="6">
    <source>
        <dbReference type="Proteomes" id="UP001220509"/>
    </source>
</evidence>
<dbReference type="GO" id="GO:0016020">
    <property type="term" value="C:membrane"/>
    <property type="evidence" value="ECO:0007669"/>
    <property type="project" value="GOC"/>
</dbReference>
<dbReference type="Proteomes" id="UP001220509">
    <property type="component" value="Chromosome"/>
</dbReference>
<accession>A0AAX3M7R8</accession>
<protein>
    <submittedName>
        <fullName evidence="5">Glycosyltransferase family 2 protein</fullName>
    </submittedName>
</protein>
<dbReference type="PANTHER" id="PTHR43398:SF1">
    <property type="entry name" value="DOLICHOL-PHOSPHATE MANNOSYLTRANSFERASE SUBUNIT 1"/>
    <property type="match status" value="1"/>
</dbReference>
<dbReference type="InterPro" id="IPR039528">
    <property type="entry name" value="DPM1-like"/>
</dbReference>
<comment type="similarity">
    <text evidence="1">Belongs to the glycosyltransferase 2 family.</text>
</comment>
<dbReference type="AlphaFoldDB" id="A0AAX3M7R8"/>
<organism evidence="5 6">
    <name type="scientific">Paenibacillus kyungheensis</name>
    <dbReference type="NCBI Taxonomy" id="1452732"/>
    <lineage>
        <taxon>Bacteria</taxon>
        <taxon>Bacillati</taxon>
        <taxon>Bacillota</taxon>
        <taxon>Bacilli</taxon>
        <taxon>Bacillales</taxon>
        <taxon>Paenibacillaceae</taxon>
        <taxon>Paenibacillus</taxon>
    </lineage>
</organism>
<dbReference type="InterPro" id="IPR001173">
    <property type="entry name" value="Glyco_trans_2-like"/>
</dbReference>
<dbReference type="RefSeq" id="WP_273616363.1">
    <property type="nucleotide sequence ID" value="NZ_CP117416.1"/>
</dbReference>
<gene>
    <name evidence="5" type="ORF">PQ456_19525</name>
</gene>
<reference evidence="5 6" key="1">
    <citation type="submission" date="2023-02" db="EMBL/GenBank/DDBJ databases">
        <title>Genome sequence of Paenibacillus kyungheensis KACC 18744.</title>
        <authorList>
            <person name="Kim S."/>
            <person name="Heo J."/>
            <person name="Kwon S.-W."/>
        </authorList>
    </citation>
    <scope>NUCLEOTIDE SEQUENCE [LARGE SCALE GENOMIC DNA]</scope>
    <source>
        <strain evidence="5 6">KACC 18744</strain>
    </source>
</reference>
<dbReference type="GO" id="GO:0004582">
    <property type="term" value="F:dolichyl-phosphate beta-D-mannosyltransferase activity"/>
    <property type="evidence" value="ECO:0007669"/>
    <property type="project" value="InterPro"/>
</dbReference>
<evidence type="ECO:0000256" key="3">
    <source>
        <dbReference type="ARBA" id="ARBA00022679"/>
    </source>
</evidence>
<dbReference type="Pfam" id="PF00535">
    <property type="entry name" value="Glycos_transf_2"/>
    <property type="match status" value="1"/>
</dbReference>
<dbReference type="Gene3D" id="3.90.550.10">
    <property type="entry name" value="Spore Coat Polysaccharide Biosynthesis Protein SpsA, Chain A"/>
    <property type="match status" value="1"/>
</dbReference>
<dbReference type="GO" id="GO:0009247">
    <property type="term" value="P:glycolipid biosynthetic process"/>
    <property type="evidence" value="ECO:0007669"/>
    <property type="project" value="TreeGrafter"/>
</dbReference>
<dbReference type="InterPro" id="IPR029044">
    <property type="entry name" value="Nucleotide-diphossugar_trans"/>
</dbReference>
<feature type="domain" description="Glycosyltransferase 2-like" evidence="4">
    <location>
        <begin position="7"/>
        <end position="166"/>
    </location>
</feature>
<evidence type="ECO:0000256" key="2">
    <source>
        <dbReference type="ARBA" id="ARBA00022676"/>
    </source>
</evidence>